<proteinExistence type="predicted"/>
<dbReference type="EMBL" id="JBHUPG010000009">
    <property type="protein sequence ID" value="MFD2911379.1"/>
    <property type="molecule type" value="Genomic_DNA"/>
</dbReference>
<sequence>MNWNYDDPIVEINNVVGEESANTYLNKGWIIVSASFGPTTNFDDPNQGTYNDFHYSFGRPRSVNKF</sequence>
<dbReference type="RefSeq" id="WP_204730106.1">
    <property type="nucleotide sequence ID" value="NZ_JAFBDK010000013.1"/>
</dbReference>
<evidence type="ECO:0000313" key="1">
    <source>
        <dbReference type="EMBL" id="MFD2911379.1"/>
    </source>
</evidence>
<dbReference type="Proteomes" id="UP001597561">
    <property type="component" value="Unassembled WGS sequence"/>
</dbReference>
<protein>
    <submittedName>
        <fullName evidence="1">Uncharacterized protein</fullName>
    </submittedName>
</protein>
<reference evidence="2" key="1">
    <citation type="journal article" date="2019" name="Int. J. Syst. Evol. Microbiol.">
        <title>The Global Catalogue of Microorganisms (GCM) 10K type strain sequencing project: providing services to taxonomists for standard genome sequencing and annotation.</title>
        <authorList>
            <consortium name="The Broad Institute Genomics Platform"/>
            <consortium name="The Broad Institute Genome Sequencing Center for Infectious Disease"/>
            <person name="Wu L."/>
            <person name="Ma J."/>
        </authorList>
    </citation>
    <scope>NUCLEOTIDE SEQUENCE [LARGE SCALE GENOMIC DNA]</scope>
    <source>
        <strain evidence="2">KCTC 13528</strain>
    </source>
</reference>
<name>A0ABW5ZEJ5_9BACL</name>
<comment type="caution">
    <text evidence="1">The sequence shown here is derived from an EMBL/GenBank/DDBJ whole genome shotgun (WGS) entry which is preliminary data.</text>
</comment>
<accession>A0ABW5ZEJ5</accession>
<organism evidence="1 2">
    <name type="scientific">Jeotgalibacillus terrae</name>
    <dbReference type="NCBI Taxonomy" id="587735"/>
    <lineage>
        <taxon>Bacteria</taxon>
        <taxon>Bacillati</taxon>
        <taxon>Bacillota</taxon>
        <taxon>Bacilli</taxon>
        <taxon>Bacillales</taxon>
        <taxon>Caryophanaceae</taxon>
        <taxon>Jeotgalibacillus</taxon>
    </lineage>
</organism>
<evidence type="ECO:0000313" key="2">
    <source>
        <dbReference type="Proteomes" id="UP001597561"/>
    </source>
</evidence>
<gene>
    <name evidence="1" type="ORF">ACFS5P_05785</name>
</gene>
<keyword evidence="2" id="KW-1185">Reference proteome</keyword>